<dbReference type="PANTHER" id="PTHR43798">
    <property type="entry name" value="MONOACYLGLYCEROL LIPASE"/>
    <property type="match status" value="1"/>
</dbReference>
<reference evidence="3 5" key="1">
    <citation type="submission" date="2019-03" db="EMBL/GenBank/DDBJ databases">
        <title>Draft genome of Massilia hortus sp. nov., a novel bacterial species of the Oxalobacteraceae family.</title>
        <authorList>
            <person name="Peta V."/>
            <person name="Raths R."/>
            <person name="Bucking H."/>
        </authorList>
    </citation>
    <scope>NUCLEOTIDE SEQUENCE [LARGE SCALE GENOMIC DNA]</scope>
    <source>
        <strain evidence="3 5">ONC3</strain>
    </source>
</reference>
<sequence length="315" mass="34594">MQTTPRPKSRLRKAILAAGILLAAAVVAVPVLRNAEHAPLDAAARRQAPGQFIQLSHGMVHYRAAGPEQGQPVLLVHGFSVPDYVFDHSREALAAAGFRVVSFDLYGRGWSDRPIVTYDRDLLAGELGELMDALHMQQADVVGLSMGGAVAGRFAALHPERVRRLVLIAPVTKATDISVMAWPGVGDWLLRAWFLPGLANRQTEDFMHPERFADWPARFVPQMQYDGFGRALLSSMRNIITASSVPDFEKIGKTGLPVQLIWGERDTTVPYAQHADVQRAIPQAQFVSLPEIGHLSVVEDPAAVHPQLIAFLREQ</sequence>
<proteinExistence type="predicted"/>
<dbReference type="InterPro" id="IPR000639">
    <property type="entry name" value="Epox_hydrolase-like"/>
</dbReference>
<dbReference type="GO" id="GO:0016020">
    <property type="term" value="C:membrane"/>
    <property type="evidence" value="ECO:0007669"/>
    <property type="project" value="TreeGrafter"/>
</dbReference>
<dbReference type="RefSeq" id="WP_135190325.1">
    <property type="nucleotide sequence ID" value="NZ_SPUM01000092.1"/>
</dbReference>
<name>A0A4Y9T3D3_9BURK</name>
<protein>
    <submittedName>
        <fullName evidence="3">Alpha/beta fold hydrolase</fullName>
    </submittedName>
</protein>
<dbReference type="EMBL" id="SPUM01000092">
    <property type="protein sequence ID" value="TFW31449.1"/>
    <property type="molecule type" value="Genomic_DNA"/>
</dbReference>
<accession>A0A4Y9T3D3</accession>
<dbReference type="PANTHER" id="PTHR43798:SF31">
    <property type="entry name" value="AB HYDROLASE SUPERFAMILY PROTEIN YCLE"/>
    <property type="match status" value="1"/>
</dbReference>
<evidence type="ECO:0000259" key="2">
    <source>
        <dbReference type="Pfam" id="PF00561"/>
    </source>
</evidence>
<comment type="caution">
    <text evidence="3">The sequence shown here is derived from an EMBL/GenBank/DDBJ whole genome shotgun (WGS) entry which is preliminary data.</text>
</comment>
<keyword evidence="5" id="KW-1185">Reference proteome</keyword>
<dbReference type="GO" id="GO:0016787">
    <property type="term" value="F:hydrolase activity"/>
    <property type="evidence" value="ECO:0007669"/>
    <property type="project" value="UniProtKB-KW"/>
</dbReference>
<dbReference type="InterPro" id="IPR029058">
    <property type="entry name" value="AB_hydrolase_fold"/>
</dbReference>
<dbReference type="AlphaFoldDB" id="A0A4Y9T3D3"/>
<dbReference type="InterPro" id="IPR000073">
    <property type="entry name" value="AB_hydrolase_1"/>
</dbReference>
<dbReference type="Gene3D" id="3.40.50.1820">
    <property type="entry name" value="alpha/beta hydrolase"/>
    <property type="match status" value="1"/>
</dbReference>
<dbReference type="PRINTS" id="PR00412">
    <property type="entry name" value="EPOXHYDRLASE"/>
</dbReference>
<dbReference type="Proteomes" id="UP000297258">
    <property type="component" value="Unassembled WGS sequence"/>
</dbReference>
<organism evidence="3 5">
    <name type="scientific">Massilia horti</name>
    <dbReference type="NCBI Taxonomy" id="2562153"/>
    <lineage>
        <taxon>Bacteria</taxon>
        <taxon>Pseudomonadati</taxon>
        <taxon>Pseudomonadota</taxon>
        <taxon>Betaproteobacteria</taxon>
        <taxon>Burkholderiales</taxon>
        <taxon>Oxalobacteraceae</taxon>
        <taxon>Telluria group</taxon>
        <taxon>Massilia</taxon>
    </lineage>
</organism>
<evidence type="ECO:0000313" key="3">
    <source>
        <dbReference type="EMBL" id="TFW31449.1"/>
    </source>
</evidence>
<dbReference type="SUPFAM" id="SSF53474">
    <property type="entry name" value="alpha/beta-Hydrolases"/>
    <property type="match status" value="1"/>
</dbReference>
<keyword evidence="1 3" id="KW-0378">Hydrolase</keyword>
<gene>
    <name evidence="3" type="ORF">E4O92_13765</name>
    <name evidence="4" type="ORF">E4O92_13820</name>
</gene>
<feature type="domain" description="AB hydrolase-1" evidence="2">
    <location>
        <begin position="72"/>
        <end position="301"/>
    </location>
</feature>
<dbReference type="PRINTS" id="PR00111">
    <property type="entry name" value="ABHYDROLASE"/>
</dbReference>
<dbReference type="Pfam" id="PF00561">
    <property type="entry name" value="Abhydrolase_1"/>
    <property type="match status" value="1"/>
</dbReference>
<dbReference type="InterPro" id="IPR050266">
    <property type="entry name" value="AB_hydrolase_sf"/>
</dbReference>
<dbReference type="OrthoDB" id="9799989at2"/>
<evidence type="ECO:0000256" key="1">
    <source>
        <dbReference type="ARBA" id="ARBA00022801"/>
    </source>
</evidence>
<dbReference type="EMBL" id="SPUM01000092">
    <property type="protein sequence ID" value="TFW31460.1"/>
    <property type="molecule type" value="Genomic_DNA"/>
</dbReference>
<evidence type="ECO:0000313" key="4">
    <source>
        <dbReference type="EMBL" id="TFW31460.1"/>
    </source>
</evidence>
<evidence type="ECO:0000313" key="5">
    <source>
        <dbReference type="Proteomes" id="UP000297258"/>
    </source>
</evidence>